<dbReference type="PIRSF" id="PIRSF015617">
    <property type="entry name" value="Adensltrnsf_CobA"/>
    <property type="match status" value="1"/>
</dbReference>
<dbReference type="GO" id="GO:0009236">
    <property type="term" value="P:cobalamin biosynthetic process"/>
    <property type="evidence" value="ECO:0007669"/>
    <property type="project" value="InterPro"/>
</dbReference>
<evidence type="ECO:0000313" key="2">
    <source>
        <dbReference type="Proteomes" id="UP000050326"/>
    </source>
</evidence>
<dbReference type="CDD" id="cd00561">
    <property type="entry name" value="CobA_ACA"/>
    <property type="match status" value="1"/>
</dbReference>
<dbReference type="InterPro" id="IPR003724">
    <property type="entry name" value="CblAdoTrfase_CobA"/>
</dbReference>
<dbReference type="RefSeq" id="WP_054876945.1">
    <property type="nucleotide sequence ID" value="NZ_LKET01000068.1"/>
</dbReference>
<organism evidence="1 2">
    <name type="scientific">Oxobacter pfennigii</name>
    <dbReference type="NCBI Taxonomy" id="36849"/>
    <lineage>
        <taxon>Bacteria</taxon>
        <taxon>Bacillati</taxon>
        <taxon>Bacillota</taxon>
        <taxon>Clostridia</taxon>
        <taxon>Eubacteriales</taxon>
        <taxon>Clostridiaceae</taxon>
        <taxon>Oxobacter</taxon>
    </lineage>
</organism>
<dbReference type="EC" id="2.5.1.17" evidence="1"/>
<dbReference type="SUPFAM" id="SSF52540">
    <property type="entry name" value="P-loop containing nucleoside triphosphate hydrolases"/>
    <property type="match status" value="1"/>
</dbReference>
<keyword evidence="2" id="KW-1185">Reference proteome</keyword>
<dbReference type="Pfam" id="PF02572">
    <property type="entry name" value="CobA_CobO_BtuR"/>
    <property type="match status" value="1"/>
</dbReference>
<dbReference type="STRING" id="36849.OXPF_39920"/>
<comment type="caution">
    <text evidence="1">The sequence shown here is derived from an EMBL/GenBank/DDBJ whole genome shotgun (WGS) entry which is preliminary data.</text>
</comment>
<proteinExistence type="predicted"/>
<dbReference type="PATRIC" id="fig|36849.3.peg.4219"/>
<dbReference type="GO" id="GO:0008817">
    <property type="term" value="F:corrinoid adenosyltransferase activity"/>
    <property type="evidence" value="ECO:0007669"/>
    <property type="project" value="UniProtKB-EC"/>
</dbReference>
<dbReference type="OrthoDB" id="9810309at2"/>
<dbReference type="Proteomes" id="UP000050326">
    <property type="component" value="Unassembled WGS sequence"/>
</dbReference>
<dbReference type="InterPro" id="IPR027417">
    <property type="entry name" value="P-loop_NTPase"/>
</dbReference>
<dbReference type="GO" id="GO:0005524">
    <property type="term" value="F:ATP binding"/>
    <property type="evidence" value="ECO:0007669"/>
    <property type="project" value="InterPro"/>
</dbReference>
<reference evidence="1 2" key="1">
    <citation type="submission" date="2015-09" db="EMBL/GenBank/DDBJ databases">
        <title>Genome sequence of Oxobacter pfennigii DSM 3222.</title>
        <authorList>
            <person name="Poehlein A."/>
            <person name="Bengelsdorf F.R."/>
            <person name="Schiel-Bengelsdorf B."/>
            <person name="Duerre P."/>
            <person name="Daniel R."/>
        </authorList>
    </citation>
    <scope>NUCLEOTIDE SEQUENCE [LARGE SCALE GENOMIC DNA]</scope>
    <source>
        <strain evidence="1 2">DSM 3222</strain>
    </source>
</reference>
<dbReference type="PANTHER" id="PTHR46638">
    <property type="entry name" value="CORRINOID ADENOSYLTRANSFERASE"/>
    <property type="match status" value="1"/>
</dbReference>
<dbReference type="AlphaFoldDB" id="A0A0N8NSJ5"/>
<name>A0A0N8NSJ5_9CLOT</name>
<evidence type="ECO:0000313" key="1">
    <source>
        <dbReference type="EMBL" id="KPU42208.1"/>
    </source>
</evidence>
<sequence>MELKQGLVQVYTGSGKGKTTAALGQAFRAAGNGLKVYMVQFLKSGTTGELTSVKKMSPDFQIFRFEKPAGFFYTLSDEEKAQLKKEIEKAFEFCKDVIKKQECDVLILDEIMGVLGNKLLNVEEVLEFIKSKPEKMELIMTGRNVPDEIAAAADLVTEMREIKHYYSKGIPARKGIEF</sequence>
<dbReference type="PANTHER" id="PTHR46638:SF1">
    <property type="entry name" value="CORRINOID ADENOSYLTRANSFERASE"/>
    <property type="match status" value="1"/>
</dbReference>
<dbReference type="EMBL" id="LKET01000068">
    <property type="protein sequence ID" value="KPU42208.1"/>
    <property type="molecule type" value="Genomic_DNA"/>
</dbReference>
<accession>A0A0N8NSJ5</accession>
<protein>
    <submittedName>
        <fullName evidence="1">Cob(I)yrinic acid a,c-diamide adenosyltransferase</fullName>
        <ecNumber evidence="1">2.5.1.17</ecNumber>
    </submittedName>
</protein>
<gene>
    <name evidence="1" type="primary">cobO_2</name>
    <name evidence="1" type="ORF">OXPF_39920</name>
</gene>
<keyword evidence="1" id="KW-0808">Transferase</keyword>
<dbReference type="Gene3D" id="3.40.50.300">
    <property type="entry name" value="P-loop containing nucleotide triphosphate hydrolases"/>
    <property type="match status" value="1"/>
</dbReference>